<comment type="similarity">
    <text evidence="9 11">Belongs to the Rho family.</text>
</comment>
<dbReference type="InterPro" id="IPR036269">
    <property type="entry name" value="Rho_N_sf"/>
</dbReference>
<organism evidence="13 14">
    <name type="scientific">Caldalkalibacillus uzonensis</name>
    <dbReference type="NCBI Taxonomy" id="353224"/>
    <lineage>
        <taxon>Bacteria</taxon>
        <taxon>Bacillati</taxon>
        <taxon>Bacillota</taxon>
        <taxon>Bacilli</taxon>
        <taxon>Bacillales</taxon>
        <taxon>Bacillaceae</taxon>
        <taxon>Caldalkalibacillus</taxon>
    </lineage>
</organism>
<evidence type="ECO:0000256" key="6">
    <source>
        <dbReference type="ARBA" id="ARBA00022884"/>
    </source>
</evidence>
<dbReference type="CDD" id="cd04459">
    <property type="entry name" value="Rho_CSD"/>
    <property type="match status" value="1"/>
</dbReference>
<comment type="caution">
    <text evidence="13">The sequence shown here is derived from an EMBL/GenBank/DDBJ whole genome shotgun (WGS) entry which is preliminary data.</text>
</comment>
<keyword evidence="6 9" id="KW-0694">RNA-binding</keyword>
<sequence>MTTHLELASLEEKKLSDLYKLAREYKISYYSQLKKKELIFAILKAQAEKDGYLFMEGILEILSEGYGFLRPINYAPSSEDIYISASQIRRFELRNGDKVSGKVRPPKENERYFGLLHVDAVNGQDPELAKERVHFPGLTPVYPDQKLVLESSPDKLAPRIIDLIAPVGLGQRGLIVAPPKAGKTMLLKEIANSITTNHPEIDLIVLLIDERPEEVTDMQRSVKGEVVSSTFDEVPENHIRVAELVLERAMRLVEHKKDVVILLDSITRLARAYNLVIPPSGRTLSGGIDPAAFHRPKRFFGAARNIEEGGSLTILATALIDTGSRMDDVIYEEFKGTGNMELHLDRRLAERRIYPAIDIRRSGTRREELLLDPDDLEKLWNIRKTMNETPDFTEQFIRKLKATKSNLEFMALFESKSSSSA</sequence>
<comment type="subunit">
    <text evidence="9">Homohexamer. The homohexamer assembles into an open ring structure.</text>
</comment>
<dbReference type="InterPro" id="IPR003593">
    <property type="entry name" value="AAA+_ATPase"/>
</dbReference>
<dbReference type="InterPro" id="IPR041703">
    <property type="entry name" value="Rho_factor_ATP-bd"/>
</dbReference>
<comment type="function">
    <text evidence="9">Facilitates transcription termination by a mechanism that involves Rho binding to the nascent RNA, activation of Rho's RNA-dependent ATPase activity, and release of the mRNA from the DNA template.</text>
</comment>
<dbReference type="InterPro" id="IPR004665">
    <property type="entry name" value="Term_rho"/>
</dbReference>
<evidence type="ECO:0000256" key="1">
    <source>
        <dbReference type="ARBA" id="ARBA00022472"/>
    </source>
</evidence>
<accession>A0ABU0CU05</accession>
<comment type="caution">
    <text evidence="9">Lacks conserved residue(s) required for the propagation of feature annotation.</text>
</comment>
<feature type="binding site" evidence="9">
    <location>
        <position position="211"/>
    </location>
    <ligand>
        <name>ATP</name>
        <dbReference type="ChEBI" id="CHEBI:30616"/>
    </ligand>
</feature>
<dbReference type="Pfam" id="PF07497">
    <property type="entry name" value="Rho_RNA_bind"/>
    <property type="match status" value="1"/>
</dbReference>
<evidence type="ECO:0000256" key="2">
    <source>
        <dbReference type="ARBA" id="ARBA00022741"/>
    </source>
</evidence>
<keyword evidence="4 9" id="KW-0347">Helicase</keyword>
<dbReference type="Pfam" id="PF07498">
    <property type="entry name" value="Rho_N"/>
    <property type="match status" value="1"/>
</dbReference>
<feature type="binding site" evidence="9">
    <location>
        <begin position="180"/>
        <end position="185"/>
    </location>
    <ligand>
        <name>ATP</name>
        <dbReference type="ChEBI" id="CHEBI:30616"/>
    </ligand>
</feature>
<dbReference type="PANTHER" id="PTHR46425:SF1">
    <property type="entry name" value="TRANSCRIPTION TERMINATION FACTOR RHO"/>
    <property type="match status" value="1"/>
</dbReference>
<dbReference type="SMART" id="SM00382">
    <property type="entry name" value="AAA"/>
    <property type="match status" value="1"/>
</dbReference>
<evidence type="ECO:0000313" key="13">
    <source>
        <dbReference type="EMBL" id="MDQ0339391.1"/>
    </source>
</evidence>
<evidence type="ECO:0000256" key="9">
    <source>
        <dbReference type="HAMAP-Rule" id="MF_01884"/>
    </source>
</evidence>
<evidence type="ECO:0000256" key="11">
    <source>
        <dbReference type="PROSITE-ProRule" id="PRU01203"/>
    </source>
</evidence>
<dbReference type="PROSITE" id="PS51856">
    <property type="entry name" value="RHO_RNA_BD"/>
    <property type="match status" value="1"/>
</dbReference>
<name>A0ABU0CU05_9BACI</name>
<dbReference type="InterPro" id="IPR011112">
    <property type="entry name" value="Rho-like_N"/>
</dbReference>
<dbReference type="InterPro" id="IPR012340">
    <property type="entry name" value="NA-bd_OB-fold"/>
</dbReference>
<dbReference type="SMART" id="SM00959">
    <property type="entry name" value="Rho_N"/>
    <property type="match status" value="1"/>
</dbReference>
<evidence type="ECO:0000256" key="7">
    <source>
        <dbReference type="ARBA" id="ARBA00023015"/>
    </source>
</evidence>
<dbReference type="EMBL" id="JAUSUQ010000007">
    <property type="protein sequence ID" value="MDQ0339391.1"/>
    <property type="molecule type" value="Genomic_DNA"/>
</dbReference>
<proteinExistence type="inferred from homology"/>
<dbReference type="RefSeq" id="WP_307339286.1">
    <property type="nucleotide sequence ID" value="NZ_JAUSUQ010000007.1"/>
</dbReference>
<evidence type="ECO:0000256" key="8">
    <source>
        <dbReference type="ARBA" id="ARBA00023163"/>
    </source>
</evidence>
<dbReference type="InterPro" id="IPR027417">
    <property type="entry name" value="P-loop_NTPase"/>
</dbReference>
<reference evidence="13 14" key="1">
    <citation type="submission" date="2023-07" db="EMBL/GenBank/DDBJ databases">
        <title>Genomic Encyclopedia of Type Strains, Phase IV (KMG-IV): sequencing the most valuable type-strain genomes for metagenomic binning, comparative biology and taxonomic classification.</title>
        <authorList>
            <person name="Goeker M."/>
        </authorList>
    </citation>
    <scope>NUCLEOTIDE SEQUENCE [LARGE SCALE GENOMIC DNA]</scope>
    <source>
        <strain evidence="13 14">DSM 17740</strain>
    </source>
</reference>
<gene>
    <name evidence="9" type="primary">rho</name>
    <name evidence="13" type="ORF">J2S00_002178</name>
</gene>
<dbReference type="InterPro" id="IPR011129">
    <property type="entry name" value="CSD"/>
</dbReference>
<dbReference type="SUPFAM" id="SSF52540">
    <property type="entry name" value="P-loop containing nucleoside triphosphate hydrolases"/>
    <property type="match status" value="1"/>
</dbReference>
<evidence type="ECO:0000259" key="12">
    <source>
        <dbReference type="PROSITE" id="PS51856"/>
    </source>
</evidence>
<dbReference type="NCBIfam" id="NF006886">
    <property type="entry name" value="PRK09376.1"/>
    <property type="match status" value="1"/>
</dbReference>
<dbReference type="HAMAP" id="MF_01884">
    <property type="entry name" value="Rho"/>
    <property type="match status" value="1"/>
</dbReference>
<dbReference type="Gene3D" id="1.10.720.10">
    <property type="match status" value="1"/>
</dbReference>
<keyword evidence="1 9" id="KW-0806">Transcription termination</keyword>
<keyword evidence="3 9" id="KW-0378">Hydrolase</keyword>
<evidence type="ECO:0000313" key="14">
    <source>
        <dbReference type="Proteomes" id="UP001232445"/>
    </source>
</evidence>
<dbReference type="Gene3D" id="2.40.50.140">
    <property type="entry name" value="Nucleic acid-binding proteins"/>
    <property type="match status" value="1"/>
</dbReference>
<dbReference type="SMART" id="SM00357">
    <property type="entry name" value="CSP"/>
    <property type="match status" value="1"/>
</dbReference>
<dbReference type="CDD" id="cd01128">
    <property type="entry name" value="rho_factor_C"/>
    <property type="match status" value="1"/>
</dbReference>
<dbReference type="NCBIfam" id="TIGR00767">
    <property type="entry name" value="rho"/>
    <property type="match status" value="1"/>
</dbReference>
<feature type="binding site" evidence="9">
    <location>
        <begin position="168"/>
        <end position="173"/>
    </location>
    <ligand>
        <name>ATP</name>
        <dbReference type="ChEBI" id="CHEBI:30616"/>
    </ligand>
</feature>
<keyword evidence="8 9" id="KW-0804">Transcription</keyword>
<evidence type="ECO:0000256" key="3">
    <source>
        <dbReference type="ARBA" id="ARBA00022801"/>
    </source>
</evidence>
<dbReference type="Pfam" id="PF00006">
    <property type="entry name" value="ATP-synt_ab"/>
    <property type="match status" value="1"/>
</dbReference>
<dbReference type="SUPFAM" id="SSF50249">
    <property type="entry name" value="Nucleic acid-binding proteins"/>
    <property type="match status" value="1"/>
</dbReference>
<protein>
    <recommendedName>
        <fullName evidence="9 10">Transcription termination factor Rho</fullName>
        <ecNumber evidence="9 10">3.6.4.-</ecNumber>
    </recommendedName>
    <alternativeName>
        <fullName evidence="9">ATP-dependent helicase Rho</fullName>
    </alternativeName>
</protein>
<keyword evidence="7 9" id="KW-0805">Transcription regulation</keyword>
<feature type="domain" description="Rho RNA-BD" evidence="12">
    <location>
        <begin position="52"/>
        <end position="125"/>
    </location>
</feature>
<dbReference type="PANTHER" id="PTHR46425">
    <property type="entry name" value="TRANSCRIPTION TERMINATION FACTOR RHO"/>
    <property type="match status" value="1"/>
</dbReference>
<evidence type="ECO:0000256" key="10">
    <source>
        <dbReference type="NCBIfam" id="TIGR00767"/>
    </source>
</evidence>
<evidence type="ECO:0000256" key="5">
    <source>
        <dbReference type="ARBA" id="ARBA00022840"/>
    </source>
</evidence>
<dbReference type="SUPFAM" id="SSF68912">
    <property type="entry name" value="Rho N-terminal domain-like"/>
    <property type="match status" value="1"/>
</dbReference>
<keyword evidence="2 9" id="KW-0547">Nucleotide-binding</keyword>
<keyword evidence="14" id="KW-1185">Reference proteome</keyword>
<dbReference type="Gene3D" id="3.40.50.300">
    <property type="entry name" value="P-loop containing nucleotide triphosphate hydrolases"/>
    <property type="match status" value="1"/>
</dbReference>
<dbReference type="EC" id="3.6.4.-" evidence="9 10"/>
<dbReference type="InterPro" id="IPR000194">
    <property type="entry name" value="ATPase_F1/V1/A1_a/bsu_nucl-bd"/>
</dbReference>
<dbReference type="InterPro" id="IPR011113">
    <property type="entry name" value="Rho_RNA-bd"/>
</dbReference>
<dbReference type="Proteomes" id="UP001232445">
    <property type="component" value="Unassembled WGS sequence"/>
</dbReference>
<keyword evidence="5 9" id="KW-0067">ATP-binding</keyword>
<evidence type="ECO:0000256" key="4">
    <source>
        <dbReference type="ARBA" id="ARBA00022806"/>
    </source>
</evidence>